<feature type="transmembrane region" description="Helical" evidence="1">
    <location>
        <begin position="16"/>
        <end position="34"/>
    </location>
</feature>
<evidence type="ECO:0000256" key="1">
    <source>
        <dbReference type="SAM" id="Phobius"/>
    </source>
</evidence>
<dbReference type="Proteomes" id="UP001281731">
    <property type="component" value="Unassembled WGS sequence"/>
</dbReference>
<accession>A0AAW9HS26</accession>
<name>A0AAW9HS26_9ACTO</name>
<dbReference type="RefSeq" id="WP_022866765.1">
    <property type="nucleotide sequence ID" value="NZ_CAMYCL010000022.1"/>
</dbReference>
<sequence length="102" mass="11070">MSELPIPPSTPHPKKIGGLALIALIAVSLCFICLRTSTLWGSLVCWIGVVALTLLLTFRLALTQASTRTLHLLNPGAVFLTFGLLFLTTIICSLKFVFLVIF</sequence>
<keyword evidence="1" id="KW-0472">Membrane</keyword>
<keyword evidence="4" id="KW-1185">Reference proteome</keyword>
<comment type="caution">
    <text evidence="3">The sequence shown here is derived from an EMBL/GenBank/DDBJ whole genome shotgun (WGS) entry which is preliminary data.</text>
</comment>
<gene>
    <name evidence="3" type="ORF">R6G80_01840</name>
    <name evidence="2" type="ORF">R6G86_05115</name>
</gene>
<feature type="transmembrane region" description="Helical" evidence="1">
    <location>
        <begin position="78"/>
        <end position="101"/>
    </location>
</feature>
<evidence type="ECO:0000313" key="4">
    <source>
        <dbReference type="Proteomes" id="UP001275049"/>
    </source>
</evidence>
<reference evidence="3 4" key="1">
    <citation type="submission" date="2023-10" db="EMBL/GenBank/DDBJ databases">
        <title>Whole Genome based description of the genera Actinobaculum and Actinotignum reveals a complex phylogenetic relationship within the species included in the genus Actinotignum.</title>
        <authorList>
            <person name="Jensen C.S."/>
            <person name="Dargis R."/>
            <person name="Kemp M."/>
            <person name="Christensen J.J."/>
        </authorList>
    </citation>
    <scope>NUCLEOTIDE SEQUENCE</scope>
    <source>
        <strain evidence="3">SLA_B511</strain>
        <strain evidence="2 4">SLA_B974</strain>
    </source>
</reference>
<dbReference type="EMBL" id="JAWNGC010000002">
    <property type="protein sequence ID" value="MDY5154468.1"/>
    <property type="molecule type" value="Genomic_DNA"/>
</dbReference>
<dbReference type="EMBL" id="JAWNGA010000007">
    <property type="protein sequence ID" value="MDY5133122.1"/>
    <property type="molecule type" value="Genomic_DNA"/>
</dbReference>
<dbReference type="Proteomes" id="UP001275049">
    <property type="component" value="Unassembled WGS sequence"/>
</dbReference>
<dbReference type="AlphaFoldDB" id="A0AAW9HS26"/>
<keyword evidence="1" id="KW-1133">Transmembrane helix</keyword>
<evidence type="ECO:0000313" key="5">
    <source>
        <dbReference type="Proteomes" id="UP001281731"/>
    </source>
</evidence>
<protein>
    <submittedName>
        <fullName evidence="3">Uncharacterized protein</fullName>
    </submittedName>
</protein>
<proteinExistence type="predicted"/>
<keyword evidence="1" id="KW-0812">Transmembrane</keyword>
<evidence type="ECO:0000313" key="3">
    <source>
        <dbReference type="EMBL" id="MDY5154468.1"/>
    </source>
</evidence>
<evidence type="ECO:0000313" key="2">
    <source>
        <dbReference type="EMBL" id="MDY5133122.1"/>
    </source>
</evidence>
<organism evidence="3 5">
    <name type="scientific">Actinotignum urinale</name>
    <dbReference type="NCBI Taxonomy" id="190146"/>
    <lineage>
        <taxon>Bacteria</taxon>
        <taxon>Bacillati</taxon>
        <taxon>Actinomycetota</taxon>
        <taxon>Actinomycetes</taxon>
        <taxon>Actinomycetales</taxon>
        <taxon>Actinomycetaceae</taxon>
        <taxon>Actinotignum</taxon>
    </lineage>
</organism>
<feature type="transmembrane region" description="Helical" evidence="1">
    <location>
        <begin position="39"/>
        <end position="58"/>
    </location>
</feature>